<comment type="caution">
    <text evidence="1">The sequence shown here is derived from an EMBL/GenBank/DDBJ whole genome shotgun (WGS) entry which is preliminary data.</text>
</comment>
<organism evidence="1">
    <name type="scientific">marine sediment metagenome</name>
    <dbReference type="NCBI Taxonomy" id="412755"/>
    <lineage>
        <taxon>unclassified sequences</taxon>
        <taxon>metagenomes</taxon>
        <taxon>ecological metagenomes</taxon>
    </lineage>
</organism>
<protein>
    <submittedName>
        <fullName evidence="1">Uncharacterized protein</fullName>
    </submittedName>
</protein>
<name>X1U7G5_9ZZZZ</name>
<dbReference type="EMBL" id="BARW01023979">
    <property type="protein sequence ID" value="GAI88269.1"/>
    <property type="molecule type" value="Genomic_DNA"/>
</dbReference>
<sequence length="156" mass="16118">MLAILYPGDPQKVDSKSILTFDTLTGKVTLAGAYKGVAAIIPAGVPYKIVTFRFVAAEVAALTALVNAIEAKLDLPAIDSALVATIAQVIGNKGDTALQAAVVTASLMRYVKGLITALGDPTGDDLTTFTAKWGNIARSLDLILGDRWDGAGDLGT</sequence>
<reference evidence="1" key="1">
    <citation type="journal article" date="2014" name="Front. Microbiol.">
        <title>High frequency of phylogenetically diverse reductive dehalogenase-homologous genes in deep subseafloor sedimentary metagenomes.</title>
        <authorList>
            <person name="Kawai M."/>
            <person name="Futagami T."/>
            <person name="Toyoda A."/>
            <person name="Takaki Y."/>
            <person name="Nishi S."/>
            <person name="Hori S."/>
            <person name="Arai W."/>
            <person name="Tsubouchi T."/>
            <person name="Morono Y."/>
            <person name="Uchiyama I."/>
            <person name="Ito T."/>
            <person name="Fujiyama A."/>
            <person name="Inagaki F."/>
            <person name="Takami H."/>
        </authorList>
    </citation>
    <scope>NUCLEOTIDE SEQUENCE</scope>
    <source>
        <strain evidence="1">Expedition CK06-06</strain>
    </source>
</reference>
<proteinExistence type="predicted"/>
<accession>X1U7G5</accession>
<evidence type="ECO:0000313" key="1">
    <source>
        <dbReference type="EMBL" id="GAI88269.1"/>
    </source>
</evidence>
<gene>
    <name evidence="1" type="ORF">S12H4_39643</name>
</gene>
<feature type="non-terminal residue" evidence="1">
    <location>
        <position position="156"/>
    </location>
</feature>
<dbReference type="AlphaFoldDB" id="X1U7G5"/>